<accession>A0ABN8QHE3</accession>
<feature type="transmembrane region" description="Helical" evidence="1">
    <location>
        <begin position="392"/>
        <end position="413"/>
    </location>
</feature>
<evidence type="ECO:0000313" key="2">
    <source>
        <dbReference type="EMBL" id="CAH3161892.1"/>
    </source>
</evidence>
<evidence type="ECO:0000256" key="1">
    <source>
        <dbReference type="SAM" id="Phobius"/>
    </source>
</evidence>
<dbReference type="Pfam" id="PF07690">
    <property type="entry name" value="MFS_1"/>
    <property type="match status" value="2"/>
</dbReference>
<sequence>MTDYSKDFHDSRRSWFVCASSFVVQFIIFGIHSSVGIFFIAFGKEFQRSESATAWVGSLAFGVMFFMGPLATALCDNMGCRVVTCVGGLLSFIGLFTTSYVTNFVLLYFTYGLLWGVGTSFCYFASLVILPMHFRKYLSLAYGIAIAGAGLGVPPMTWLINQLIGYYDWRVTIRILAGITLLMCAASLSYGQIAISRRLYLKLDKKELIRNLHGGIHHKLKLHLLEFISLNPWNNKAFAVWAVSLSFIAFGNFIPFVFLISIANDIGIPSSKSALLIGFQAITQTASRIVFGRLGSSPRIDRVTSVQIIGLVLAINATLFPLARTYSSLVVYVVVFGLFDGCLAVMFGMGTLYIVGEKLVGRAFGNLCFAAAIGNLLGPPVAGFIFDKFGKYDIAFFLCGAIMTFGVCLLFFVPWLMQRKPESCSEESVMILNDREHIKRSTSYGKTPRMIFSYPTEAAFFSSKNHHDSVLQHSVSMAVLRQSDTPPLMMSAMYRAWSAAAQLHCTDSLNGSSGYESDYNRDTTSSQSSEVVDKTMESKFGSVTIITPAMSFDDLEVVVQNERLTKGGWKAGSIDMFSVLFETSLENEVFSPQKSGIENGSHK</sequence>
<keyword evidence="3" id="KW-1185">Reference proteome</keyword>
<organism evidence="2 3">
    <name type="scientific">Porites lobata</name>
    <dbReference type="NCBI Taxonomy" id="104759"/>
    <lineage>
        <taxon>Eukaryota</taxon>
        <taxon>Metazoa</taxon>
        <taxon>Cnidaria</taxon>
        <taxon>Anthozoa</taxon>
        <taxon>Hexacorallia</taxon>
        <taxon>Scleractinia</taxon>
        <taxon>Fungiina</taxon>
        <taxon>Poritidae</taxon>
        <taxon>Porites</taxon>
    </lineage>
</organism>
<proteinExistence type="predicted"/>
<dbReference type="InterPro" id="IPR036259">
    <property type="entry name" value="MFS_trans_sf"/>
</dbReference>
<evidence type="ECO:0008006" key="4">
    <source>
        <dbReference type="Google" id="ProtNLM"/>
    </source>
</evidence>
<dbReference type="PANTHER" id="PTHR11360">
    <property type="entry name" value="MONOCARBOXYLATE TRANSPORTER"/>
    <property type="match status" value="1"/>
</dbReference>
<feature type="transmembrane region" description="Helical" evidence="1">
    <location>
        <begin position="172"/>
        <end position="195"/>
    </location>
</feature>
<dbReference type="InterPro" id="IPR050327">
    <property type="entry name" value="Proton-linked_MCT"/>
</dbReference>
<keyword evidence="1" id="KW-0472">Membrane</keyword>
<feature type="transmembrane region" description="Helical" evidence="1">
    <location>
        <begin position="137"/>
        <end position="160"/>
    </location>
</feature>
<protein>
    <recommendedName>
        <fullName evidence="4">Major facilitator superfamily (MFS) profile domain-containing protein</fullName>
    </recommendedName>
</protein>
<dbReference type="CDD" id="cd17352">
    <property type="entry name" value="MFS_MCT_SLC16"/>
    <property type="match status" value="1"/>
</dbReference>
<feature type="transmembrane region" description="Helical" evidence="1">
    <location>
        <begin position="329"/>
        <end position="355"/>
    </location>
</feature>
<name>A0ABN8QHE3_9CNID</name>
<feature type="transmembrane region" description="Helical" evidence="1">
    <location>
        <begin position="15"/>
        <end position="42"/>
    </location>
</feature>
<dbReference type="EMBL" id="CALNXK010000121">
    <property type="protein sequence ID" value="CAH3161892.1"/>
    <property type="molecule type" value="Genomic_DNA"/>
</dbReference>
<dbReference type="Proteomes" id="UP001159405">
    <property type="component" value="Unassembled WGS sequence"/>
</dbReference>
<dbReference type="Gene3D" id="1.20.1250.20">
    <property type="entry name" value="MFS general substrate transporter like domains"/>
    <property type="match status" value="2"/>
</dbReference>
<dbReference type="SUPFAM" id="SSF103473">
    <property type="entry name" value="MFS general substrate transporter"/>
    <property type="match status" value="1"/>
</dbReference>
<feature type="transmembrane region" description="Helical" evidence="1">
    <location>
        <begin position="108"/>
        <end position="130"/>
    </location>
</feature>
<keyword evidence="1" id="KW-1133">Transmembrane helix</keyword>
<evidence type="ECO:0000313" key="3">
    <source>
        <dbReference type="Proteomes" id="UP001159405"/>
    </source>
</evidence>
<feature type="transmembrane region" description="Helical" evidence="1">
    <location>
        <begin position="82"/>
        <end position="102"/>
    </location>
</feature>
<keyword evidence="1" id="KW-0812">Transmembrane</keyword>
<dbReference type="PANTHER" id="PTHR11360:SF251">
    <property type="entry name" value="MAJOR FACILITATOR SUPERFAMILY (MFS) PROFILE DOMAIN-CONTAINING PROTEIN"/>
    <property type="match status" value="1"/>
</dbReference>
<dbReference type="InterPro" id="IPR011701">
    <property type="entry name" value="MFS"/>
</dbReference>
<feature type="transmembrane region" description="Helical" evidence="1">
    <location>
        <begin position="367"/>
        <end position="386"/>
    </location>
</feature>
<feature type="transmembrane region" description="Helical" evidence="1">
    <location>
        <begin position="54"/>
        <end position="75"/>
    </location>
</feature>
<feature type="transmembrane region" description="Helical" evidence="1">
    <location>
        <begin position="238"/>
        <end position="262"/>
    </location>
</feature>
<comment type="caution">
    <text evidence="2">The sequence shown here is derived from an EMBL/GenBank/DDBJ whole genome shotgun (WGS) entry which is preliminary data.</text>
</comment>
<gene>
    <name evidence="2" type="ORF">PLOB_00005072</name>
</gene>
<reference evidence="2 3" key="1">
    <citation type="submission" date="2022-05" db="EMBL/GenBank/DDBJ databases">
        <authorList>
            <consortium name="Genoscope - CEA"/>
            <person name="William W."/>
        </authorList>
    </citation>
    <scope>NUCLEOTIDE SEQUENCE [LARGE SCALE GENOMIC DNA]</scope>
</reference>
<feature type="transmembrane region" description="Helical" evidence="1">
    <location>
        <begin position="303"/>
        <end position="323"/>
    </location>
</feature>